<dbReference type="CDD" id="cd01949">
    <property type="entry name" value="GGDEF"/>
    <property type="match status" value="1"/>
</dbReference>
<keyword evidence="3" id="KW-1133">Transmembrane helix</keyword>
<keyword evidence="3" id="KW-0812">Transmembrane</keyword>
<dbReference type="Proteomes" id="UP001227964">
    <property type="component" value="Unassembled WGS sequence"/>
</dbReference>
<dbReference type="PROSITE" id="PS50887">
    <property type="entry name" value="GGDEF"/>
    <property type="match status" value="1"/>
</dbReference>
<sequence>MSAGIAWQRPSLKTIFHAIYTALVLILLSLPAWSADNQTVSVGVTAANKPYAFIEGRTPSGFSIDVLREVARQSGLSLDFRVGTWPEVFGAFMGGEIDVIAGISYRDERARTIQFTDPYHVRQIYLMHDPVKPLEDIRSLEALSAYRIGVVRDVYYLQPLKDAGVELATYDSVPSLVRALAFGWVDGIIGAELTLNYYANHAGFRFLEIAGPAPLGELSREDFRLGVLKDNQALYEVIREGLAAIPEGRIDELFERWQEYGGTSIAESSGFALSDAHQRYISEIGPVRIGFMRDYAPFSFHDSGLVQGLSVDVMERVSDLTGLQVVPVTGQWSELYPRFLKGDIDIMANMSRTEERLEQVRFTRPYHVIPNVAFTLDENLHFNDPADLQGLKVAIGSGIYYENVLRDELGDNVLSFTSQQAMFQALAEGSVDVTLAALPNGNYWVRQLRIAGVSIAGEMTLEDMPGEDLRFGVRPALEPLASIMDAALGTISPTEMRTIENRWLGASAGRHQPPAPLRFTDAEQAWLDQRNRPLTLCVDPAWLPLEGLDEDNKHVGIAADTFALFSDRSGIEFTPLPAETWADSVKAARERKCDLFSMAMETPERINYMSFTKPYLQAPGVLLGRVEAPFISTLDDMGNQPVGVVEDYAFIELLETTNPELNLVEVPNEKEGLRMVQERKLAGYIGTLATASYNMQKLGLADLKVLGRVPADWSLGVGVRNDEPELLSIMQKLVASLTENERNTIKQEWAGIKLEQSVDYTLLLLLVIGAMAVLGLMFYWNRKLGRLNRELAAANSRLAHLSVTDDLTQIGNRSYFDQEFSKSFHWCQRHNMGFAVAMVDADHFKEINDSHGHDAGDRCLVALADTMRAHFRRDTDRLTRFGGEEFVIFTSFSDREELISRLEDFREEVARQTTRCDDQNIGFTVSIGLATGIPGKDNVPPEFLRRADKALYLAKKNGRNRLEALTLEEPA</sequence>
<feature type="domain" description="GGDEF" evidence="4">
    <location>
        <begin position="832"/>
        <end position="967"/>
    </location>
</feature>
<reference evidence="5 6" key="1">
    <citation type="submission" date="2023-06" db="EMBL/GenBank/DDBJ databases">
        <title>Marinobacter azerbaijanicus a moderately halophilic, isolated from Urmia Lake in Azerbaijan region of Iran.</title>
        <authorList>
            <person name="Sanchez-Porro C."/>
            <person name="Aghdam E.M."/>
            <person name="Saheb S.M."/>
            <person name="Tarhriz V."/>
            <person name="Kazemi E."/>
            <person name="Ammozegar M.A."/>
            <person name="Ventosa A."/>
            <person name="Hejazi M.S."/>
        </authorList>
    </citation>
    <scope>NUCLEOTIDE SEQUENCE [LARGE SCALE GENOMIC DNA]</scope>
    <source>
        <strain evidence="5 6">TBZ242</strain>
    </source>
</reference>
<dbReference type="Pfam" id="PF00990">
    <property type="entry name" value="GGDEF"/>
    <property type="match status" value="1"/>
</dbReference>
<dbReference type="NCBIfam" id="TIGR00254">
    <property type="entry name" value="GGDEF"/>
    <property type="match status" value="1"/>
</dbReference>
<dbReference type="CDD" id="cd13708">
    <property type="entry name" value="PBP2_BvgS_like_1"/>
    <property type="match status" value="1"/>
</dbReference>
<comment type="caution">
    <text evidence="5">The sequence shown here is derived from an EMBL/GenBank/DDBJ whole genome shotgun (WGS) entry which is preliminary data.</text>
</comment>
<name>A0ABT7IB60_9GAMM</name>
<evidence type="ECO:0000313" key="5">
    <source>
        <dbReference type="EMBL" id="MDL0430920.1"/>
    </source>
</evidence>
<dbReference type="Gene3D" id="3.40.190.10">
    <property type="entry name" value="Periplasmic binding protein-like II"/>
    <property type="match status" value="6"/>
</dbReference>
<comment type="similarity">
    <text evidence="1">Belongs to the bacterial solute-binding protein 3 family.</text>
</comment>
<dbReference type="Pfam" id="PF00497">
    <property type="entry name" value="SBP_bac_3"/>
    <property type="match status" value="3"/>
</dbReference>
<protein>
    <submittedName>
        <fullName evidence="5">Transporter substrate-binding domain-containing protein</fullName>
    </submittedName>
</protein>
<dbReference type="PANTHER" id="PTHR35936:SF19">
    <property type="entry name" value="AMINO-ACID-BINDING PROTEIN YXEM-RELATED"/>
    <property type="match status" value="1"/>
</dbReference>
<evidence type="ECO:0000259" key="4">
    <source>
        <dbReference type="PROSITE" id="PS50887"/>
    </source>
</evidence>
<dbReference type="InterPro" id="IPR001638">
    <property type="entry name" value="Solute-binding_3/MltF_N"/>
</dbReference>
<dbReference type="RefSeq" id="WP_285389993.1">
    <property type="nucleotide sequence ID" value="NZ_JASSVS010000003.1"/>
</dbReference>
<dbReference type="PANTHER" id="PTHR35936">
    <property type="entry name" value="MEMBRANE-BOUND LYTIC MUREIN TRANSGLYCOSYLASE F"/>
    <property type="match status" value="1"/>
</dbReference>
<accession>A0ABT7IB60</accession>
<proteinExistence type="inferred from homology"/>
<feature type="transmembrane region" description="Helical" evidence="3">
    <location>
        <begin position="760"/>
        <end position="780"/>
    </location>
</feature>
<evidence type="ECO:0000256" key="1">
    <source>
        <dbReference type="ARBA" id="ARBA00010333"/>
    </source>
</evidence>
<dbReference type="Gene3D" id="3.30.70.270">
    <property type="match status" value="1"/>
</dbReference>
<dbReference type="InterPro" id="IPR000160">
    <property type="entry name" value="GGDEF_dom"/>
</dbReference>
<gene>
    <name evidence="5" type="ORF">QPM17_07280</name>
</gene>
<dbReference type="SMART" id="SM00062">
    <property type="entry name" value="PBPb"/>
    <property type="match status" value="3"/>
</dbReference>
<keyword evidence="3" id="KW-0472">Membrane</keyword>
<evidence type="ECO:0000313" key="6">
    <source>
        <dbReference type="Proteomes" id="UP001227964"/>
    </source>
</evidence>
<dbReference type="InterPro" id="IPR043128">
    <property type="entry name" value="Rev_trsase/Diguanyl_cyclase"/>
</dbReference>
<dbReference type="SUPFAM" id="SSF53850">
    <property type="entry name" value="Periplasmic binding protein-like II"/>
    <property type="match status" value="3"/>
</dbReference>
<dbReference type="InterPro" id="IPR029787">
    <property type="entry name" value="Nucleotide_cyclase"/>
</dbReference>
<evidence type="ECO:0000256" key="3">
    <source>
        <dbReference type="SAM" id="Phobius"/>
    </source>
</evidence>
<dbReference type="SMART" id="SM00267">
    <property type="entry name" value="GGDEF"/>
    <property type="match status" value="1"/>
</dbReference>
<keyword evidence="2" id="KW-0732">Signal</keyword>
<dbReference type="CDD" id="cd01007">
    <property type="entry name" value="PBP2_BvgS_HisK_like"/>
    <property type="match status" value="2"/>
</dbReference>
<organism evidence="5 6">
    <name type="scientific">Marinobacter azerbaijanicus</name>
    <dbReference type="NCBI Taxonomy" id="3050455"/>
    <lineage>
        <taxon>Bacteria</taxon>
        <taxon>Pseudomonadati</taxon>
        <taxon>Pseudomonadota</taxon>
        <taxon>Gammaproteobacteria</taxon>
        <taxon>Pseudomonadales</taxon>
        <taxon>Marinobacteraceae</taxon>
        <taxon>Marinobacter</taxon>
    </lineage>
</organism>
<dbReference type="SUPFAM" id="SSF55073">
    <property type="entry name" value="Nucleotide cyclase"/>
    <property type="match status" value="1"/>
</dbReference>
<evidence type="ECO:0000256" key="2">
    <source>
        <dbReference type="ARBA" id="ARBA00022729"/>
    </source>
</evidence>
<keyword evidence="6" id="KW-1185">Reference proteome</keyword>
<dbReference type="EMBL" id="JASSVS010000003">
    <property type="protein sequence ID" value="MDL0430920.1"/>
    <property type="molecule type" value="Genomic_DNA"/>
</dbReference>